<evidence type="ECO:0000256" key="1">
    <source>
        <dbReference type="SAM" id="Phobius"/>
    </source>
</evidence>
<accession>A0A5N1IXT2</accession>
<proteinExistence type="predicted"/>
<evidence type="ECO:0000313" key="2">
    <source>
        <dbReference type="EMBL" id="KAA9332863.1"/>
    </source>
</evidence>
<keyword evidence="1" id="KW-0812">Transmembrane</keyword>
<keyword evidence="1" id="KW-0472">Membrane</keyword>
<evidence type="ECO:0000313" key="3">
    <source>
        <dbReference type="Proteomes" id="UP000326570"/>
    </source>
</evidence>
<dbReference type="Proteomes" id="UP000326570">
    <property type="component" value="Unassembled WGS sequence"/>
</dbReference>
<protein>
    <submittedName>
        <fullName evidence="2">Uncharacterized protein</fullName>
    </submittedName>
</protein>
<feature type="transmembrane region" description="Helical" evidence="1">
    <location>
        <begin position="32"/>
        <end position="49"/>
    </location>
</feature>
<sequence length="126" mass="13955">MNSKNLSFGFAFYGLILLGSAAFCFRANSLTNSFWLGAFGFGVMTWSHFMNRRHYWGFSAMVGQLFLNAAALAWNVLAFFRIKGTGFTPGMLNENGLMLYGSLFALTVVLLLVSASSAEKIKRELL</sequence>
<keyword evidence="1" id="KW-1133">Transmembrane helix</keyword>
<reference evidence="2 3" key="1">
    <citation type="submission" date="2019-09" db="EMBL/GenBank/DDBJ databases">
        <title>Genome sequence of Adhaeribacter sp. M2.</title>
        <authorList>
            <person name="Srinivasan S."/>
        </authorList>
    </citation>
    <scope>NUCLEOTIDE SEQUENCE [LARGE SCALE GENOMIC DNA]</scope>
    <source>
        <strain evidence="2 3">M2</strain>
    </source>
</reference>
<dbReference type="AlphaFoldDB" id="A0A5N1IXT2"/>
<dbReference type="EMBL" id="VTWT01000006">
    <property type="protein sequence ID" value="KAA9332863.1"/>
    <property type="molecule type" value="Genomic_DNA"/>
</dbReference>
<dbReference type="RefSeq" id="WP_150904275.1">
    <property type="nucleotide sequence ID" value="NZ_VTWT01000006.1"/>
</dbReference>
<name>A0A5N1IXT2_9BACT</name>
<feature type="transmembrane region" description="Helical" evidence="1">
    <location>
        <begin position="56"/>
        <end position="77"/>
    </location>
</feature>
<keyword evidence="3" id="KW-1185">Reference proteome</keyword>
<comment type="caution">
    <text evidence="2">The sequence shown here is derived from an EMBL/GenBank/DDBJ whole genome shotgun (WGS) entry which is preliminary data.</text>
</comment>
<organism evidence="2 3">
    <name type="scientific">Adhaeribacter soli</name>
    <dbReference type="NCBI Taxonomy" id="2607655"/>
    <lineage>
        <taxon>Bacteria</taxon>
        <taxon>Pseudomonadati</taxon>
        <taxon>Bacteroidota</taxon>
        <taxon>Cytophagia</taxon>
        <taxon>Cytophagales</taxon>
        <taxon>Hymenobacteraceae</taxon>
        <taxon>Adhaeribacter</taxon>
    </lineage>
</organism>
<feature type="transmembrane region" description="Helical" evidence="1">
    <location>
        <begin position="97"/>
        <end position="118"/>
    </location>
</feature>
<gene>
    <name evidence="2" type="ORF">F0P94_12780</name>
</gene>